<dbReference type="UniPathway" id="UPA00098">
    <property type="reaction ID" value="UER00360"/>
</dbReference>
<dbReference type="GO" id="GO:0004350">
    <property type="term" value="F:glutamate-5-semialdehyde dehydrogenase activity"/>
    <property type="evidence" value="ECO:0007669"/>
    <property type="project" value="UniProtKB-UniRule"/>
</dbReference>
<dbReference type="NCBIfam" id="NF001221">
    <property type="entry name" value="PRK00197.1"/>
    <property type="match status" value="1"/>
</dbReference>
<dbReference type="Gene3D" id="3.40.605.10">
    <property type="entry name" value="Aldehyde Dehydrogenase, Chain A, domain 1"/>
    <property type="match status" value="1"/>
</dbReference>
<dbReference type="OrthoDB" id="9809970at2"/>
<sequence length="421" mass="44460">MNDQTLDPTIHIHELGSRAKAAARGLATASTEAKNTALVEAAKALRAAMPELIAANEQDVASVAGKKDDAFIDRLRLTEDRIEGMATALEDIAKLPDPVGRKLASFDRPNGLKIERVAVPIGVIGMIYESRPNVGADASALCLKSGNAVILRGGSESRNSTRVIVKAMQAGLKAAGLPEDAVQTVGTTDRAAVAALLKADEFVDLVIPRGGRGLVELVRDQASVPTLLHLDGNCHSYVHEAANLDKAAQVIRNAKLRRTGVCGATESIVIDRAVADKAVPKIAEAMGADCELRGDAEAVAIDARLKPASEEDWDTEYLGPIASVKIVDGLDDAIDWVDSHSSHHTDAIFTEDADAARKFMTGIDSAILMHNASTQFADGGEFGMGAEIGIATGKMHARGPVGLEQLTSFKYLVHGDGQIRE</sequence>
<dbReference type="InterPro" id="IPR016161">
    <property type="entry name" value="Ald_DH/histidinol_DH"/>
</dbReference>
<dbReference type="GO" id="GO:0005737">
    <property type="term" value="C:cytoplasm"/>
    <property type="evidence" value="ECO:0007669"/>
    <property type="project" value="UniProtKB-SubCell"/>
</dbReference>
<name>A0A845AJC8_9SPHN</name>
<dbReference type="Pfam" id="PF00171">
    <property type="entry name" value="Aldedh"/>
    <property type="match status" value="2"/>
</dbReference>
<keyword evidence="4 7" id="KW-0521">NADP</keyword>
<evidence type="ECO:0000256" key="2">
    <source>
        <dbReference type="ARBA" id="ARBA00022605"/>
    </source>
</evidence>
<evidence type="ECO:0000313" key="10">
    <source>
        <dbReference type="Proteomes" id="UP000439780"/>
    </source>
</evidence>
<comment type="similarity">
    <text evidence="7">Belongs to the gamma-glutamyl phosphate reductase family.</text>
</comment>
<keyword evidence="2 7" id="KW-0028">Amino-acid biosynthesis</keyword>
<dbReference type="EMBL" id="WTYA01000006">
    <property type="protein sequence ID" value="MXP29011.1"/>
    <property type="molecule type" value="Genomic_DNA"/>
</dbReference>
<organism evidence="9 10">
    <name type="scientific">Qipengyuania algicida</name>
    <dbReference type="NCBI Taxonomy" id="1836209"/>
    <lineage>
        <taxon>Bacteria</taxon>
        <taxon>Pseudomonadati</taxon>
        <taxon>Pseudomonadota</taxon>
        <taxon>Alphaproteobacteria</taxon>
        <taxon>Sphingomonadales</taxon>
        <taxon>Erythrobacteraceae</taxon>
        <taxon>Qipengyuania</taxon>
    </lineage>
</organism>
<comment type="function">
    <text evidence="7">Catalyzes the NADPH-dependent reduction of L-glutamate 5-phosphate into L-glutamate 5-semialdehyde and phosphate. The product spontaneously undergoes cyclization to form 1-pyrroline-5-carboxylate.</text>
</comment>
<comment type="catalytic activity">
    <reaction evidence="6 7">
        <text>L-glutamate 5-semialdehyde + phosphate + NADP(+) = L-glutamyl 5-phosphate + NADPH + H(+)</text>
        <dbReference type="Rhea" id="RHEA:19541"/>
        <dbReference type="ChEBI" id="CHEBI:15378"/>
        <dbReference type="ChEBI" id="CHEBI:43474"/>
        <dbReference type="ChEBI" id="CHEBI:57783"/>
        <dbReference type="ChEBI" id="CHEBI:58066"/>
        <dbReference type="ChEBI" id="CHEBI:58274"/>
        <dbReference type="ChEBI" id="CHEBI:58349"/>
        <dbReference type="EC" id="1.2.1.41"/>
    </reaction>
</comment>
<keyword evidence="3 7" id="KW-0641">Proline biosynthesis</keyword>
<accession>A0A845AJC8</accession>
<dbReference type="GO" id="GO:0055129">
    <property type="term" value="P:L-proline biosynthetic process"/>
    <property type="evidence" value="ECO:0007669"/>
    <property type="project" value="UniProtKB-UniRule"/>
</dbReference>
<gene>
    <name evidence="7" type="primary">proA</name>
    <name evidence="9" type="ORF">GRI58_09265</name>
</gene>
<dbReference type="CDD" id="cd07079">
    <property type="entry name" value="ALDH_F18-19_ProA-GPR"/>
    <property type="match status" value="1"/>
</dbReference>
<dbReference type="HAMAP" id="MF_00412">
    <property type="entry name" value="ProA"/>
    <property type="match status" value="1"/>
</dbReference>
<dbReference type="Gene3D" id="3.40.309.10">
    <property type="entry name" value="Aldehyde Dehydrogenase, Chain A, domain 2"/>
    <property type="match status" value="1"/>
</dbReference>
<keyword evidence="10" id="KW-1185">Reference proteome</keyword>
<dbReference type="PANTHER" id="PTHR11063">
    <property type="entry name" value="GLUTAMATE SEMIALDEHYDE DEHYDROGENASE"/>
    <property type="match status" value="1"/>
</dbReference>
<dbReference type="InterPro" id="IPR015590">
    <property type="entry name" value="Aldehyde_DH_dom"/>
</dbReference>
<evidence type="ECO:0000256" key="1">
    <source>
        <dbReference type="ARBA" id="ARBA00004985"/>
    </source>
</evidence>
<dbReference type="InterPro" id="IPR012134">
    <property type="entry name" value="Glu-5-SA_DH"/>
</dbReference>
<evidence type="ECO:0000313" key="9">
    <source>
        <dbReference type="EMBL" id="MXP29011.1"/>
    </source>
</evidence>
<proteinExistence type="inferred from homology"/>
<keyword evidence="5 7" id="KW-0560">Oxidoreductase</keyword>
<keyword evidence="7" id="KW-0963">Cytoplasm</keyword>
<reference evidence="9 10" key="1">
    <citation type="submission" date="2019-12" db="EMBL/GenBank/DDBJ databases">
        <title>Genomic-based taxomic classification of the family Erythrobacteraceae.</title>
        <authorList>
            <person name="Xu L."/>
        </authorList>
    </citation>
    <scope>NUCLEOTIDE SEQUENCE [LARGE SCALE GENOMIC DNA]</scope>
    <source>
        <strain evidence="9 10">KEMB 9005-328</strain>
    </source>
</reference>
<dbReference type="PIRSF" id="PIRSF000151">
    <property type="entry name" value="GPR"/>
    <property type="match status" value="1"/>
</dbReference>
<dbReference type="Proteomes" id="UP000439780">
    <property type="component" value="Unassembled WGS sequence"/>
</dbReference>
<dbReference type="RefSeq" id="WP_160753310.1">
    <property type="nucleotide sequence ID" value="NZ_WTYA01000006.1"/>
</dbReference>
<dbReference type="GO" id="GO:0050661">
    <property type="term" value="F:NADP binding"/>
    <property type="evidence" value="ECO:0007669"/>
    <property type="project" value="InterPro"/>
</dbReference>
<dbReference type="InterPro" id="IPR016162">
    <property type="entry name" value="Ald_DH_N"/>
</dbReference>
<dbReference type="EC" id="1.2.1.41" evidence="7"/>
<dbReference type="SUPFAM" id="SSF53720">
    <property type="entry name" value="ALDH-like"/>
    <property type="match status" value="1"/>
</dbReference>
<evidence type="ECO:0000256" key="3">
    <source>
        <dbReference type="ARBA" id="ARBA00022650"/>
    </source>
</evidence>
<protein>
    <recommendedName>
        <fullName evidence="7">Gamma-glutamyl phosphate reductase</fullName>
        <shortName evidence="7">GPR</shortName>
        <ecNumber evidence="7">1.2.1.41</ecNumber>
    </recommendedName>
    <alternativeName>
        <fullName evidence="7">Glutamate-5-semialdehyde dehydrogenase</fullName>
    </alternativeName>
    <alternativeName>
        <fullName evidence="7">Glutamyl-gamma-semialdehyde dehydrogenase</fullName>
        <shortName evidence="7">GSA dehydrogenase</shortName>
    </alternativeName>
</protein>
<evidence type="ECO:0000259" key="8">
    <source>
        <dbReference type="Pfam" id="PF00171"/>
    </source>
</evidence>
<comment type="pathway">
    <text evidence="1 7">Amino-acid biosynthesis; L-proline biosynthesis; L-glutamate 5-semialdehyde from L-glutamate: step 2/2.</text>
</comment>
<comment type="subcellular location">
    <subcellularLocation>
        <location evidence="7">Cytoplasm</location>
    </subcellularLocation>
</comment>
<dbReference type="InterPro" id="IPR000965">
    <property type="entry name" value="GPR_dom"/>
</dbReference>
<dbReference type="AlphaFoldDB" id="A0A845AJC8"/>
<dbReference type="NCBIfam" id="TIGR00407">
    <property type="entry name" value="proA"/>
    <property type="match status" value="1"/>
</dbReference>
<evidence type="ECO:0000256" key="5">
    <source>
        <dbReference type="ARBA" id="ARBA00023002"/>
    </source>
</evidence>
<evidence type="ECO:0000256" key="6">
    <source>
        <dbReference type="ARBA" id="ARBA00049024"/>
    </source>
</evidence>
<dbReference type="PANTHER" id="PTHR11063:SF8">
    <property type="entry name" value="DELTA-1-PYRROLINE-5-CARBOXYLATE SYNTHASE"/>
    <property type="match status" value="1"/>
</dbReference>
<feature type="domain" description="Aldehyde dehydrogenase" evidence="8">
    <location>
        <begin position="313"/>
        <end position="383"/>
    </location>
</feature>
<feature type="domain" description="Aldehyde dehydrogenase" evidence="8">
    <location>
        <begin position="15"/>
        <end position="286"/>
    </location>
</feature>
<comment type="caution">
    <text evidence="9">The sequence shown here is derived from an EMBL/GenBank/DDBJ whole genome shotgun (WGS) entry which is preliminary data.</text>
</comment>
<dbReference type="InterPro" id="IPR016163">
    <property type="entry name" value="Ald_DH_C"/>
</dbReference>
<evidence type="ECO:0000256" key="4">
    <source>
        <dbReference type="ARBA" id="ARBA00022857"/>
    </source>
</evidence>
<evidence type="ECO:0000256" key="7">
    <source>
        <dbReference type="HAMAP-Rule" id="MF_00412"/>
    </source>
</evidence>